<evidence type="ECO:0000256" key="3">
    <source>
        <dbReference type="ARBA" id="ARBA00022729"/>
    </source>
</evidence>
<evidence type="ECO:0000256" key="2">
    <source>
        <dbReference type="ARBA" id="ARBA00022448"/>
    </source>
</evidence>
<dbReference type="GO" id="GO:0055085">
    <property type="term" value="P:transmembrane transport"/>
    <property type="evidence" value="ECO:0007669"/>
    <property type="project" value="InterPro"/>
</dbReference>
<dbReference type="RefSeq" id="WP_074216203.1">
    <property type="nucleotide sequence ID" value="NZ_FSRG01000004.1"/>
</dbReference>
<feature type="signal peptide" evidence="4">
    <location>
        <begin position="1"/>
        <end position="23"/>
    </location>
</feature>
<dbReference type="InterPro" id="IPR004682">
    <property type="entry name" value="TRAP_DctP"/>
</dbReference>
<accession>A0A1N6FLW8</accession>
<proteinExistence type="inferred from homology"/>
<reference evidence="6" key="1">
    <citation type="submission" date="2016-11" db="EMBL/GenBank/DDBJ databases">
        <authorList>
            <person name="Varghese N."/>
            <person name="Submissions S."/>
        </authorList>
    </citation>
    <scope>NUCLEOTIDE SEQUENCE [LARGE SCALE GENOMIC DNA]</scope>
    <source>
        <strain evidence="6">DSM 17456</strain>
    </source>
</reference>
<feature type="chain" id="PRO_5013337425" evidence="4">
    <location>
        <begin position="24"/>
        <end position="332"/>
    </location>
</feature>
<comment type="similarity">
    <text evidence="1">Belongs to the bacterial solute-binding protein 7 family.</text>
</comment>
<evidence type="ECO:0000313" key="5">
    <source>
        <dbReference type="EMBL" id="SIN96258.1"/>
    </source>
</evidence>
<gene>
    <name evidence="5" type="ORF">SAMN02745161_1385</name>
</gene>
<dbReference type="AlphaFoldDB" id="A0A1N6FLW8"/>
<keyword evidence="6" id="KW-1185">Reference proteome</keyword>
<dbReference type="PANTHER" id="PTHR33376:SF7">
    <property type="entry name" value="C4-DICARBOXYLATE-BINDING PROTEIN DCTB"/>
    <property type="match status" value="1"/>
</dbReference>
<dbReference type="InterPro" id="IPR038404">
    <property type="entry name" value="TRAP_DctP_sf"/>
</dbReference>
<organism evidence="5 6">
    <name type="scientific">Halodesulfovibrio marinisediminis DSM 17456</name>
    <dbReference type="NCBI Taxonomy" id="1121457"/>
    <lineage>
        <taxon>Bacteria</taxon>
        <taxon>Pseudomonadati</taxon>
        <taxon>Thermodesulfobacteriota</taxon>
        <taxon>Desulfovibrionia</taxon>
        <taxon>Desulfovibrionales</taxon>
        <taxon>Desulfovibrionaceae</taxon>
        <taxon>Halodesulfovibrio</taxon>
    </lineage>
</organism>
<evidence type="ECO:0000256" key="1">
    <source>
        <dbReference type="ARBA" id="ARBA00009023"/>
    </source>
</evidence>
<dbReference type="Pfam" id="PF03480">
    <property type="entry name" value="DctP"/>
    <property type="match status" value="1"/>
</dbReference>
<dbReference type="EMBL" id="FSRG01000004">
    <property type="protein sequence ID" value="SIN96258.1"/>
    <property type="molecule type" value="Genomic_DNA"/>
</dbReference>
<dbReference type="CDD" id="cd13603">
    <property type="entry name" value="PBP2_TRAP_Siap_TeaA_like"/>
    <property type="match status" value="1"/>
</dbReference>
<evidence type="ECO:0000313" key="6">
    <source>
        <dbReference type="Proteomes" id="UP000184694"/>
    </source>
</evidence>
<dbReference type="STRING" id="1121457.SAMN02745161_1385"/>
<dbReference type="GO" id="GO:0030288">
    <property type="term" value="C:outer membrane-bounded periplasmic space"/>
    <property type="evidence" value="ECO:0007669"/>
    <property type="project" value="InterPro"/>
</dbReference>
<dbReference type="Gene3D" id="3.40.190.170">
    <property type="entry name" value="Bacterial extracellular solute-binding protein, family 7"/>
    <property type="match status" value="1"/>
</dbReference>
<dbReference type="OrthoDB" id="8690069at2"/>
<protein>
    <submittedName>
        <fullName evidence="5">Tripartite ATP-independent transporter solute receptor, DctP family</fullName>
    </submittedName>
</protein>
<keyword evidence="3 4" id="KW-0732">Signal</keyword>
<keyword evidence="5" id="KW-0675">Receptor</keyword>
<dbReference type="Proteomes" id="UP000184694">
    <property type="component" value="Unassembled WGS sequence"/>
</dbReference>
<name>A0A1N6FLW8_9BACT</name>
<keyword evidence="2" id="KW-0813">Transport</keyword>
<evidence type="ECO:0000256" key="4">
    <source>
        <dbReference type="SAM" id="SignalP"/>
    </source>
</evidence>
<dbReference type="SUPFAM" id="SSF53850">
    <property type="entry name" value="Periplasmic binding protein-like II"/>
    <property type="match status" value="1"/>
</dbReference>
<dbReference type="PANTHER" id="PTHR33376">
    <property type="match status" value="1"/>
</dbReference>
<dbReference type="InterPro" id="IPR018389">
    <property type="entry name" value="DctP_fam"/>
</dbReference>
<dbReference type="NCBIfam" id="NF037995">
    <property type="entry name" value="TRAP_S1"/>
    <property type="match status" value="1"/>
</dbReference>
<dbReference type="PIRSF" id="PIRSF006470">
    <property type="entry name" value="DctB"/>
    <property type="match status" value="1"/>
</dbReference>
<sequence>MVRKTLTLVALIVMMAISPVSFAQDPSIIRIGLGDPIDSEMGAIATRFKEIVESRTDGNVEIRIYPNGQLGDETEMIQDVRRGNLDMAVIGIANLVPIVNKLGLLTLPYLFDNMYEVVRGSSGPAHDMLNEFAVKEGGFRILGWTYTGYRYLSNAVHPIKTLADIKDMKFRVPKSAVIIETYRSWGAIPVPIPWADTYIALQLGAVDGQCYGYITFQAAAFDEVQKFITEAHYTYQLQPMIISERIFKKFSPEMQEIFVEAGRYAQQYCLAFQLMNATRVKAELIASGIQIDNLEDEKEWKRLAIENVWPKVTNFIGGQKVLDRYLGYIGKK</sequence>